<feature type="transmembrane region" description="Helical" evidence="1">
    <location>
        <begin position="64"/>
        <end position="82"/>
    </location>
</feature>
<keyword evidence="1" id="KW-0812">Transmembrane</keyword>
<keyword evidence="3" id="KW-1185">Reference proteome</keyword>
<organism evidence="2 3">
    <name type="scientific">Sodiomyces alkalinus (strain CBS 110278 / VKM F-3762 / F11)</name>
    <name type="common">Alkaliphilic filamentous fungus</name>
    <dbReference type="NCBI Taxonomy" id="1314773"/>
    <lineage>
        <taxon>Eukaryota</taxon>
        <taxon>Fungi</taxon>
        <taxon>Dikarya</taxon>
        <taxon>Ascomycota</taxon>
        <taxon>Pezizomycotina</taxon>
        <taxon>Sordariomycetes</taxon>
        <taxon>Hypocreomycetidae</taxon>
        <taxon>Glomerellales</taxon>
        <taxon>Plectosphaerellaceae</taxon>
        <taxon>Sodiomyces</taxon>
    </lineage>
</organism>
<accession>A0A3N2PVL1</accession>
<evidence type="ECO:0000256" key="1">
    <source>
        <dbReference type="SAM" id="Phobius"/>
    </source>
</evidence>
<dbReference type="EMBL" id="ML119055">
    <property type="protein sequence ID" value="ROT38537.1"/>
    <property type="molecule type" value="Genomic_DNA"/>
</dbReference>
<gene>
    <name evidence="2" type="ORF">SODALDRAFT_164484</name>
</gene>
<dbReference type="Proteomes" id="UP000272025">
    <property type="component" value="Unassembled WGS sequence"/>
</dbReference>
<name>A0A3N2PVL1_SODAK</name>
<sequence length="279" mass="31489">MRKIFNSHTRRRQTHDMILWVVDLHVRNRGSRVAARLHDHVRLGIKDIAVVQVHMESGSFPQGLFSSVLILPFSFFFLPPIFSPSENEHTHTRVDMFIILFLFTVPYRGPFFLLLLFSLALSLSLLIFFFFFFFSFRLPVCSNMKGPGPDVFGLFARSVGASGTGGTGGNIMGDYSGQTIRRVGGCYKKVQRLETQTRTGKTTSVLYSAERLERHRVHNSWSDFKGVWMGKGGGGVSLCFCLFTIVLEGFQGSSGFNVSRSVQLQWHSVLRLETRCSVS</sequence>
<dbReference type="GeneID" id="39575441"/>
<dbReference type="AlphaFoldDB" id="A0A3N2PVL1"/>
<reference evidence="2 3" key="1">
    <citation type="journal article" date="2018" name="Mol. Ecol.">
        <title>The obligate alkalophilic soda-lake fungus Sodiomyces alkalinus has shifted to a protein diet.</title>
        <authorList>
            <person name="Grum-Grzhimaylo A.A."/>
            <person name="Falkoski D.L."/>
            <person name="van den Heuvel J."/>
            <person name="Valero-Jimenez C.A."/>
            <person name="Min B."/>
            <person name="Choi I.G."/>
            <person name="Lipzen A."/>
            <person name="Daum C.G."/>
            <person name="Aanen D.K."/>
            <person name="Tsang A."/>
            <person name="Henrissat B."/>
            <person name="Bilanenko E.N."/>
            <person name="de Vries R.P."/>
            <person name="van Kan J.A.L."/>
            <person name="Grigoriev I.V."/>
            <person name="Debets A.J.M."/>
        </authorList>
    </citation>
    <scope>NUCLEOTIDE SEQUENCE [LARGE SCALE GENOMIC DNA]</scope>
    <source>
        <strain evidence="2 3">F11</strain>
    </source>
</reference>
<evidence type="ECO:0000313" key="3">
    <source>
        <dbReference type="Proteomes" id="UP000272025"/>
    </source>
</evidence>
<feature type="transmembrane region" description="Helical" evidence="1">
    <location>
        <begin position="111"/>
        <end position="136"/>
    </location>
</feature>
<dbReference type="RefSeq" id="XP_028466343.1">
    <property type="nucleotide sequence ID" value="XM_028606963.1"/>
</dbReference>
<proteinExistence type="predicted"/>
<keyword evidence="1" id="KW-0472">Membrane</keyword>
<evidence type="ECO:0000313" key="2">
    <source>
        <dbReference type="EMBL" id="ROT38537.1"/>
    </source>
</evidence>
<keyword evidence="1" id="KW-1133">Transmembrane helix</keyword>
<protein>
    <submittedName>
        <fullName evidence="2">Uncharacterized protein</fullName>
    </submittedName>
</protein>